<name>A0A2V0NUA2_9CHLO</name>
<dbReference type="InParanoid" id="A0A2V0NUA2"/>
<dbReference type="PANTHER" id="PTHR47677:SF1">
    <property type="entry name" value="CYTOCHROME C OXIDASE ASSEMBLY FACTOR 6"/>
    <property type="match status" value="1"/>
</dbReference>
<dbReference type="Pfam" id="PF02297">
    <property type="entry name" value="COX6B"/>
    <property type="match status" value="1"/>
</dbReference>
<feature type="compositionally biased region" description="Gly residues" evidence="4">
    <location>
        <begin position="1"/>
        <end position="10"/>
    </location>
</feature>
<dbReference type="EMBL" id="BDRX01000005">
    <property type="protein sequence ID" value="GBF88405.1"/>
    <property type="molecule type" value="Genomic_DNA"/>
</dbReference>
<dbReference type="Gene3D" id="1.10.10.140">
    <property type="entry name" value="Cytochrome c oxidase, subunit VIb"/>
    <property type="match status" value="1"/>
</dbReference>
<dbReference type="OrthoDB" id="16284at2759"/>
<evidence type="ECO:0000313" key="5">
    <source>
        <dbReference type="EMBL" id="GBF88405.1"/>
    </source>
</evidence>
<evidence type="ECO:0000256" key="2">
    <source>
        <dbReference type="ARBA" id="ARBA00023128"/>
    </source>
</evidence>
<keyword evidence="3" id="KW-1015">Disulfide bond</keyword>
<keyword evidence="6" id="KW-1185">Reference proteome</keyword>
<evidence type="ECO:0000256" key="3">
    <source>
        <dbReference type="ARBA" id="ARBA00023157"/>
    </source>
</evidence>
<evidence type="ECO:0000313" key="6">
    <source>
        <dbReference type="Proteomes" id="UP000247498"/>
    </source>
</evidence>
<evidence type="ECO:0000256" key="1">
    <source>
        <dbReference type="ARBA" id="ARBA00004173"/>
    </source>
</evidence>
<organism evidence="5 6">
    <name type="scientific">Raphidocelis subcapitata</name>
    <dbReference type="NCBI Taxonomy" id="307507"/>
    <lineage>
        <taxon>Eukaryota</taxon>
        <taxon>Viridiplantae</taxon>
        <taxon>Chlorophyta</taxon>
        <taxon>core chlorophytes</taxon>
        <taxon>Chlorophyceae</taxon>
        <taxon>CS clade</taxon>
        <taxon>Sphaeropleales</taxon>
        <taxon>Selenastraceae</taxon>
        <taxon>Raphidocelis</taxon>
    </lineage>
</organism>
<dbReference type="Proteomes" id="UP000247498">
    <property type="component" value="Unassembled WGS sequence"/>
</dbReference>
<sequence length="107" mass="11684">MLFGTSGGDKGSNTKNTSRAGRAECYTARDTFYQCVRECGLLYSASEPVPSKCKQLRARFEAACLPSWVRHFDEQQEKAARDTKRLHAAIQQQAATAAGNLAGAAQR</sequence>
<accession>A0A2V0NUA2</accession>
<comment type="caution">
    <text evidence="5">The sequence shown here is derived from an EMBL/GenBank/DDBJ whole genome shotgun (WGS) entry which is preliminary data.</text>
</comment>
<dbReference type="InterPro" id="IPR048280">
    <property type="entry name" value="COX6B-like"/>
</dbReference>
<evidence type="ECO:0000256" key="4">
    <source>
        <dbReference type="SAM" id="MobiDB-lite"/>
    </source>
</evidence>
<dbReference type="AlphaFoldDB" id="A0A2V0NUA2"/>
<reference evidence="5 6" key="1">
    <citation type="journal article" date="2018" name="Sci. Rep.">
        <title>Raphidocelis subcapitata (=Pseudokirchneriella subcapitata) provides an insight into genome evolution and environmental adaptations in the Sphaeropleales.</title>
        <authorList>
            <person name="Suzuki S."/>
            <person name="Yamaguchi H."/>
            <person name="Nakajima N."/>
            <person name="Kawachi M."/>
        </authorList>
    </citation>
    <scope>NUCLEOTIDE SEQUENCE [LARGE SCALE GENOMIC DNA]</scope>
    <source>
        <strain evidence="5 6">NIES-35</strain>
    </source>
</reference>
<comment type="subcellular location">
    <subcellularLocation>
        <location evidence="1">Mitochondrion</location>
    </subcellularLocation>
</comment>
<dbReference type="FunCoup" id="A0A2V0NUA2">
    <property type="interactions" value="401"/>
</dbReference>
<gene>
    <name evidence="5" type="ORF">Rsub_01117</name>
</gene>
<dbReference type="InterPro" id="IPR048281">
    <property type="entry name" value="COA6_fun"/>
</dbReference>
<protein>
    <submittedName>
        <fullName evidence="5">Uncharacterized protein</fullName>
    </submittedName>
</protein>
<dbReference type="SUPFAM" id="SSF47694">
    <property type="entry name" value="Cytochrome c oxidase subunit h"/>
    <property type="match status" value="1"/>
</dbReference>
<dbReference type="PANTHER" id="PTHR47677">
    <property type="entry name" value="CYTOCHROME C OXIDASE ASSEMBLY FACTOR 6"/>
    <property type="match status" value="1"/>
</dbReference>
<dbReference type="GO" id="GO:0005739">
    <property type="term" value="C:mitochondrion"/>
    <property type="evidence" value="ECO:0007669"/>
    <property type="project" value="UniProtKB-SubCell"/>
</dbReference>
<keyword evidence="2" id="KW-0496">Mitochondrion</keyword>
<proteinExistence type="predicted"/>
<feature type="region of interest" description="Disordered" evidence="4">
    <location>
        <begin position="1"/>
        <end position="20"/>
    </location>
</feature>
<dbReference type="InterPro" id="IPR036549">
    <property type="entry name" value="CX6/COA6-like_sf"/>
</dbReference>